<keyword evidence="6" id="KW-0812">Transmembrane</keyword>
<keyword evidence="2 4" id="KW-1015">Disulfide bond</keyword>
<evidence type="ECO:0000256" key="2">
    <source>
        <dbReference type="ARBA" id="ARBA00023157"/>
    </source>
</evidence>
<keyword evidence="6" id="KW-0472">Membrane</keyword>
<keyword evidence="12" id="KW-1185">Reference proteome</keyword>
<feature type="compositionally biased region" description="Basic and acidic residues" evidence="5">
    <location>
        <begin position="1763"/>
        <end position="1777"/>
    </location>
</feature>
<dbReference type="SUPFAM" id="SSF57196">
    <property type="entry name" value="EGF/Laminin"/>
    <property type="match status" value="3"/>
</dbReference>
<feature type="domain" description="C-type lectin" evidence="10">
    <location>
        <begin position="720"/>
        <end position="842"/>
    </location>
</feature>
<evidence type="ECO:0000256" key="1">
    <source>
        <dbReference type="ARBA" id="ARBA00022737"/>
    </source>
</evidence>
<feature type="domain" description="CUB" evidence="8">
    <location>
        <begin position="852"/>
        <end position="962"/>
    </location>
</feature>
<accession>A0AAV6V3D0</accession>
<feature type="compositionally biased region" description="Polar residues" evidence="5">
    <location>
        <begin position="1390"/>
        <end position="1407"/>
    </location>
</feature>
<feature type="compositionally biased region" description="Polar residues" evidence="5">
    <location>
        <begin position="1793"/>
        <end position="1819"/>
    </location>
</feature>
<evidence type="ECO:0000313" key="12">
    <source>
        <dbReference type="Proteomes" id="UP000827092"/>
    </source>
</evidence>
<keyword evidence="6" id="KW-1133">Transmembrane helix</keyword>
<evidence type="ECO:0000256" key="6">
    <source>
        <dbReference type="SAM" id="Phobius"/>
    </source>
</evidence>
<dbReference type="Gene3D" id="2.10.25.10">
    <property type="entry name" value="Laminin"/>
    <property type="match status" value="3"/>
</dbReference>
<feature type="region of interest" description="Disordered" evidence="5">
    <location>
        <begin position="1749"/>
        <end position="1903"/>
    </location>
</feature>
<dbReference type="InterPro" id="IPR001304">
    <property type="entry name" value="C-type_lectin-like"/>
</dbReference>
<dbReference type="CDD" id="cd00053">
    <property type="entry name" value="EGF"/>
    <property type="match status" value="1"/>
</dbReference>
<dbReference type="CDD" id="cd00054">
    <property type="entry name" value="EGF_CA"/>
    <property type="match status" value="2"/>
</dbReference>
<evidence type="ECO:0000256" key="7">
    <source>
        <dbReference type="SAM" id="SignalP"/>
    </source>
</evidence>
<dbReference type="CDD" id="cd00037">
    <property type="entry name" value="CLECT"/>
    <property type="match status" value="2"/>
</dbReference>
<comment type="caution">
    <text evidence="11">The sequence shown here is derived from an EMBL/GenBank/DDBJ whole genome shotgun (WGS) entry which is preliminary data.</text>
</comment>
<dbReference type="CDD" id="cd00041">
    <property type="entry name" value="CUB"/>
    <property type="match status" value="2"/>
</dbReference>
<dbReference type="InterPro" id="IPR001881">
    <property type="entry name" value="EGF-like_Ca-bd_dom"/>
</dbReference>
<feature type="domain" description="EGF-like" evidence="9">
    <location>
        <begin position="1209"/>
        <end position="1245"/>
    </location>
</feature>
<feature type="compositionally biased region" description="Low complexity" evidence="5">
    <location>
        <begin position="1538"/>
        <end position="1547"/>
    </location>
</feature>
<dbReference type="PANTHER" id="PTHR24251">
    <property type="entry name" value="OVOCHYMASE-RELATED"/>
    <property type="match status" value="1"/>
</dbReference>
<name>A0AAV6V3D0_9ARAC</name>
<comment type="caution">
    <text evidence="4">Lacks conserved residue(s) required for the propagation of feature annotation.</text>
</comment>
<evidence type="ECO:0000259" key="10">
    <source>
        <dbReference type="PROSITE" id="PS50041"/>
    </source>
</evidence>
<dbReference type="PROSITE" id="PS50026">
    <property type="entry name" value="EGF_3"/>
    <property type="match status" value="3"/>
</dbReference>
<feature type="region of interest" description="Disordered" evidence="5">
    <location>
        <begin position="1381"/>
        <end position="1426"/>
    </location>
</feature>
<dbReference type="Gene3D" id="3.10.100.10">
    <property type="entry name" value="Mannose-Binding Protein A, subunit A"/>
    <property type="match status" value="2"/>
</dbReference>
<organism evidence="11 12">
    <name type="scientific">Oedothorax gibbosus</name>
    <dbReference type="NCBI Taxonomy" id="931172"/>
    <lineage>
        <taxon>Eukaryota</taxon>
        <taxon>Metazoa</taxon>
        <taxon>Ecdysozoa</taxon>
        <taxon>Arthropoda</taxon>
        <taxon>Chelicerata</taxon>
        <taxon>Arachnida</taxon>
        <taxon>Araneae</taxon>
        <taxon>Araneomorphae</taxon>
        <taxon>Entelegynae</taxon>
        <taxon>Araneoidea</taxon>
        <taxon>Linyphiidae</taxon>
        <taxon>Erigoninae</taxon>
        <taxon>Oedothorax</taxon>
    </lineage>
</organism>
<evidence type="ECO:0000256" key="3">
    <source>
        <dbReference type="PROSITE-ProRule" id="PRU00059"/>
    </source>
</evidence>
<feature type="compositionally biased region" description="Polar residues" evidence="5">
    <location>
        <begin position="1886"/>
        <end position="1903"/>
    </location>
</feature>
<dbReference type="SMART" id="SM00034">
    <property type="entry name" value="CLECT"/>
    <property type="match status" value="2"/>
</dbReference>
<dbReference type="InterPro" id="IPR016187">
    <property type="entry name" value="CTDL_fold"/>
</dbReference>
<gene>
    <name evidence="11" type="ORF">JTE90_010843</name>
</gene>
<feature type="compositionally biased region" description="Basic and acidic residues" evidence="5">
    <location>
        <begin position="1821"/>
        <end position="1832"/>
    </location>
</feature>
<dbReference type="SMART" id="SM00181">
    <property type="entry name" value="EGF"/>
    <property type="match status" value="3"/>
</dbReference>
<feature type="disulfide bond" evidence="3">
    <location>
        <begin position="646"/>
        <end position="663"/>
    </location>
</feature>
<feature type="signal peptide" evidence="7">
    <location>
        <begin position="1"/>
        <end position="17"/>
    </location>
</feature>
<feature type="domain" description="CUB" evidence="8">
    <location>
        <begin position="589"/>
        <end position="704"/>
    </location>
</feature>
<feature type="disulfide bond" evidence="4">
    <location>
        <begin position="1309"/>
        <end position="1318"/>
    </location>
</feature>
<dbReference type="Proteomes" id="UP000827092">
    <property type="component" value="Unassembled WGS sequence"/>
</dbReference>
<feature type="compositionally biased region" description="Acidic residues" evidence="5">
    <location>
        <begin position="1872"/>
        <end position="1883"/>
    </location>
</feature>
<keyword evidence="4" id="KW-0245">EGF-like domain</keyword>
<dbReference type="InterPro" id="IPR035914">
    <property type="entry name" value="Sperma_CUB_dom_sf"/>
</dbReference>
<evidence type="ECO:0000313" key="11">
    <source>
        <dbReference type="EMBL" id="KAG8190984.1"/>
    </source>
</evidence>
<dbReference type="SUPFAM" id="SSF56436">
    <property type="entry name" value="C-type lectin-like"/>
    <property type="match status" value="2"/>
</dbReference>
<dbReference type="PANTHER" id="PTHR24251:SF37">
    <property type="entry name" value="CUB DOMAIN-CONTAINING PROTEIN"/>
    <property type="match status" value="1"/>
</dbReference>
<feature type="transmembrane region" description="Helical" evidence="6">
    <location>
        <begin position="1339"/>
        <end position="1359"/>
    </location>
</feature>
<dbReference type="EMBL" id="JAFNEN010000169">
    <property type="protein sequence ID" value="KAG8190984.1"/>
    <property type="molecule type" value="Genomic_DNA"/>
</dbReference>
<dbReference type="SUPFAM" id="SSF49854">
    <property type="entry name" value="Spermadhesin, CUB domain"/>
    <property type="match status" value="2"/>
</dbReference>
<evidence type="ECO:0000259" key="9">
    <source>
        <dbReference type="PROSITE" id="PS50026"/>
    </source>
</evidence>
<feature type="chain" id="PRO_5043574433" description="Cubilin" evidence="7">
    <location>
        <begin position="18"/>
        <end position="1903"/>
    </location>
</feature>
<dbReference type="Pfam" id="PF00431">
    <property type="entry name" value="CUB"/>
    <property type="match status" value="2"/>
</dbReference>
<feature type="domain" description="C-type lectin" evidence="10">
    <location>
        <begin position="440"/>
        <end position="577"/>
    </location>
</feature>
<protein>
    <recommendedName>
        <fullName evidence="13">Cubilin</fullName>
    </recommendedName>
</protein>
<feature type="compositionally biased region" description="Basic and acidic residues" evidence="5">
    <location>
        <begin position="1855"/>
        <end position="1871"/>
    </location>
</feature>
<dbReference type="Gene3D" id="2.60.120.290">
    <property type="entry name" value="Spermadhesin, CUB domain"/>
    <property type="match status" value="2"/>
</dbReference>
<dbReference type="PROSITE" id="PS01186">
    <property type="entry name" value="EGF_2"/>
    <property type="match status" value="1"/>
</dbReference>
<proteinExistence type="predicted"/>
<dbReference type="PROSITE" id="PS50041">
    <property type="entry name" value="C_TYPE_LECTIN_2"/>
    <property type="match status" value="2"/>
</dbReference>
<feature type="compositionally biased region" description="Polar residues" evidence="5">
    <location>
        <begin position="1518"/>
        <end position="1537"/>
    </location>
</feature>
<evidence type="ECO:0000259" key="8">
    <source>
        <dbReference type="PROSITE" id="PS01180"/>
    </source>
</evidence>
<dbReference type="InterPro" id="IPR016186">
    <property type="entry name" value="C-type_lectin-like/link_sf"/>
</dbReference>
<reference evidence="11 12" key="1">
    <citation type="journal article" date="2022" name="Nat. Ecol. Evol.">
        <title>A masculinizing supergene underlies an exaggerated male reproductive morph in a spider.</title>
        <authorList>
            <person name="Hendrickx F."/>
            <person name="De Corte Z."/>
            <person name="Sonet G."/>
            <person name="Van Belleghem S.M."/>
            <person name="Kostlbacher S."/>
            <person name="Vangestel C."/>
        </authorList>
    </citation>
    <scope>NUCLEOTIDE SEQUENCE [LARGE SCALE GENOMIC DNA]</scope>
    <source>
        <strain evidence="11">W744_W776</strain>
    </source>
</reference>
<dbReference type="Pfam" id="PF00008">
    <property type="entry name" value="EGF"/>
    <property type="match status" value="1"/>
</dbReference>
<dbReference type="GO" id="GO:0005509">
    <property type="term" value="F:calcium ion binding"/>
    <property type="evidence" value="ECO:0007669"/>
    <property type="project" value="InterPro"/>
</dbReference>
<dbReference type="Pfam" id="PF00059">
    <property type="entry name" value="Lectin_C"/>
    <property type="match status" value="2"/>
</dbReference>
<feature type="domain" description="EGF-like" evidence="9">
    <location>
        <begin position="1283"/>
        <end position="1319"/>
    </location>
</feature>
<evidence type="ECO:0000256" key="5">
    <source>
        <dbReference type="SAM" id="MobiDB-lite"/>
    </source>
</evidence>
<feature type="disulfide bond" evidence="4">
    <location>
        <begin position="1271"/>
        <end position="1280"/>
    </location>
</feature>
<feature type="region of interest" description="Disordered" evidence="5">
    <location>
        <begin position="1518"/>
        <end position="1580"/>
    </location>
</feature>
<dbReference type="SMART" id="SM00042">
    <property type="entry name" value="CUB"/>
    <property type="match status" value="2"/>
</dbReference>
<evidence type="ECO:0000256" key="4">
    <source>
        <dbReference type="PROSITE-ProRule" id="PRU00076"/>
    </source>
</evidence>
<sequence length="1903" mass="212415">MLRCALLAVLWCGSCWGDVCSSAGRRVASGEGPPLHCALSHSFVQVHQGVVPGLQYNVSVSNPGSEWLELVVLGAAETGSAACPALAPNATLALVTAPAPRNQSLVLQFDVRFQGAEVWFSLFFEFPIRPDYSLLSPQEDALLSSEDMEPGKAMLIQAPHSMGLQINIDAVILEDQSLLIYNVSEYSEAVSPHTKHLIFIVFENRFILFDYRKCSSCHFQLIIKILSTKYECNSTLRIPQGNLKLRTHSSTCELHLQALPFERIILKVTGASSFENEDCYLYQISIGSFAGKQNQKYWTPCSNASHTKTYISDTNVLSAKWNRSLEGVLLHYEFVLPCANHTYGASPVGHFCSSGFPDILFGCNQTHSLPFPSEVSLRVWGLQFCPEGHLCAAGVDRGAEREFLLSGSALAIRVSSERDLPGRGFCAWFRGMCPVGWAPHRDFCYQVVDQEMAWPDAEEACQRKRGHLASIRDTRVQAFIDQLIQNSSTYKRSPAFWIGANDLRYENCYEWTDGQPFYFSNWFPGWEGSVQPNDDGQQNCVELRNVFHFPGKGEGNTGAGFYWNDRDCRVHNPFVCQRTKPGVSVSTSCNRSVSLSAAHPQEVLTSPSFPAAYPSNAECHYRIDAPQGHRIVALFTDFVLEESDSCEYDVLTLIEGDLKWHRCGDWERKLKQLRHVSHTQSLHLLFTSDASHSYKGFRVELSILAEPESSLCDSDMFHLQKGKCYLLVNYPETSWGTARQICSEAKAQLVIVENVEQVTVLDQLVRSTYGYMSGVIYWVGAHSVNNTWKWLDGSLLNPKHLHVSRTGDVPSCLAIQWKQLRGANALRWTSKNCNHPGRFICQKPTVVLPQELNRTVSELSGNITSVNYPSPYLNDLDYRVSIVGPPNSRVVVSFQHFDLEWQEECLYDYVMLQSSPDQEGLKMCGQQLVQREFVSAGAAAYLSFHSDFSVSGSGFSARWEVVDLSPCLDRRLLVLEPVAVSSVRYPRPYLAPGECRVTALAPDPTHRMLVTIADLDVAPNDCLEVNLDPEEGKRIPLCELDVSPGMQLMAYGNEVQFWFQSTKRNSTRTYRGYNFTCETFSGTTLENTLYLNERKRGSIYSLNFAHEQPIGVNYSLRLVTRVGHRIHLVRFNVSRDSCGGAGGGLEVRSGPPLFTWAPCQEPAFHGAASTLHVLHINAWNFDGSLPRYFFEYSIQKDEHFVNTTQTVDSVESCRPNPCQHGGRCIANGTHHRCHCFGQYTGLFCHLTWCDVTVCSENGFCNLTLNGWKCECFPGFTGKRCQDTWTPCLSNPCGENGHCLPTNDSYMCRCALDFEGFQCEKLVMRIPYKPLSERMLEEPFWLGLITVFSVLLVILLVYCIKRKFADKIEKFLADEIERSKYQPSPPAARYSLSSTQPSLRGESPQTCPKSRLARMRKNSVRSPDATPRTFSFDDIMRRVHSAKRNNPPPPRCSAEEEKSRILASLVAPPKESRRMSLDEFFRMSERKLKAAEDEKKETSFISQPFLEIQSIQEQSFEYVSSSESLNEEPSTSQVQADVSPTPACSISTSPPPASISIKVDDCESDTKPDSESYDTSCDNKPQHHSCHTFTALSPIISRNSSYLEVPKTIPAVHVFSAESDEGDTLVCKPQDPCRKDFLHARKYSVDLPKPKILITTGSCDSDEASPPRTPSTKMVYLSPLAVIATDRTISESNLSTSGYSSISSLSRCNSSSPIADEKKPPAKAFFFPPQCHCHPIKRASFSTDDEGIGLCARRPRKGRSPSPVKDEPLSSSESDHSEGGPTRPKSRRSKSARLVSSQDSSGGATDSAPMVSSSSESISFPQRERMERTRSASEDSVPTTQIDGKRRALSVQVADDNLRVAEDHPYLRRQEAILEDDPSEDDSSSETTVLLGQSSSADISDTKE</sequence>
<dbReference type="SMART" id="SM00179">
    <property type="entry name" value="EGF_CA"/>
    <property type="match status" value="3"/>
</dbReference>
<evidence type="ECO:0008006" key="13">
    <source>
        <dbReference type="Google" id="ProtNLM"/>
    </source>
</evidence>
<feature type="disulfide bond" evidence="4">
    <location>
        <begin position="1235"/>
        <end position="1244"/>
    </location>
</feature>
<dbReference type="InterPro" id="IPR000859">
    <property type="entry name" value="CUB_dom"/>
</dbReference>
<feature type="compositionally biased region" description="Basic and acidic residues" evidence="5">
    <location>
        <begin position="1557"/>
        <end position="1569"/>
    </location>
</feature>
<dbReference type="PROSITE" id="PS01180">
    <property type="entry name" value="CUB"/>
    <property type="match status" value="2"/>
</dbReference>
<keyword evidence="7" id="KW-0732">Signal</keyword>
<dbReference type="PROSITE" id="PS00022">
    <property type="entry name" value="EGF_1"/>
    <property type="match status" value="3"/>
</dbReference>
<dbReference type="InterPro" id="IPR000742">
    <property type="entry name" value="EGF"/>
</dbReference>
<feature type="domain" description="EGF-like" evidence="9">
    <location>
        <begin position="1246"/>
        <end position="1281"/>
    </location>
</feature>
<keyword evidence="1" id="KW-0677">Repeat</keyword>